<proteinExistence type="predicted"/>
<organism evidence="2 3">
    <name type="scientific">Aureimonas endophytica</name>
    <dbReference type="NCBI Taxonomy" id="2027858"/>
    <lineage>
        <taxon>Bacteria</taxon>
        <taxon>Pseudomonadati</taxon>
        <taxon>Pseudomonadota</taxon>
        <taxon>Alphaproteobacteria</taxon>
        <taxon>Hyphomicrobiales</taxon>
        <taxon>Aurantimonadaceae</taxon>
        <taxon>Aureimonas</taxon>
    </lineage>
</organism>
<dbReference type="InterPro" id="IPR008928">
    <property type="entry name" value="6-hairpin_glycosidase_sf"/>
</dbReference>
<dbReference type="Gene3D" id="3.40.30.10">
    <property type="entry name" value="Glutaredoxin"/>
    <property type="match status" value="1"/>
</dbReference>
<protein>
    <submittedName>
        <fullName evidence="2">Thioredoxin domain-containing protein</fullName>
    </submittedName>
</protein>
<name>A0A916ZNS9_9HYPH</name>
<accession>A0A916ZNS9</accession>
<dbReference type="SUPFAM" id="SSF52833">
    <property type="entry name" value="Thioredoxin-like"/>
    <property type="match status" value="1"/>
</dbReference>
<evidence type="ECO:0000259" key="1">
    <source>
        <dbReference type="Pfam" id="PF03190"/>
    </source>
</evidence>
<dbReference type="Pfam" id="PF03190">
    <property type="entry name" value="Thioredox_DsbH"/>
    <property type="match status" value="1"/>
</dbReference>
<dbReference type="PIRSF" id="PIRSF006402">
    <property type="entry name" value="UCP006402_thioredoxin"/>
    <property type="match status" value="1"/>
</dbReference>
<dbReference type="CDD" id="cd02955">
    <property type="entry name" value="SSP411"/>
    <property type="match status" value="1"/>
</dbReference>
<feature type="domain" description="Spermatogenesis-associated protein 20-like TRX" evidence="1">
    <location>
        <begin position="5"/>
        <end position="164"/>
    </location>
</feature>
<reference evidence="2" key="1">
    <citation type="journal article" date="2014" name="Int. J. Syst. Evol. Microbiol.">
        <title>Complete genome sequence of Corynebacterium casei LMG S-19264T (=DSM 44701T), isolated from a smear-ripened cheese.</title>
        <authorList>
            <consortium name="US DOE Joint Genome Institute (JGI-PGF)"/>
            <person name="Walter F."/>
            <person name="Albersmeier A."/>
            <person name="Kalinowski J."/>
            <person name="Ruckert C."/>
        </authorList>
    </citation>
    <scope>NUCLEOTIDE SEQUENCE</scope>
    <source>
        <strain evidence="2">CGMCC 1.15367</strain>
    </source>
</reference>
<dbReference type="GO" id="GO:0005975">
    <property type="term" value="P:carbohydrate metabolic process"/>
    <property type="evidence" value="ECO:0007669"/>
    <property type="project" value="InterPro"/>
</dbReference>
<dbReference type="AlphaFoldDB" id="A0A916ZNS9"/>
<keyword evidence="3" id="KW-1185">Reference proteome</keyword>
<sequence length="674" mass="72301">MPAANELGAAVSPYLRQHADNPVHWREWSPAALDEARRLDRPILLSIGYAACHWCHVMAHESFEDAGVAEVMNRLFVSIKVDREERPDLDGIYMTALQAMGEHGGWPMTMFLTPDGQPFFGGTYFPPRPMHGRASFTQVLEAVGAAWAGRREELRRSGAETAARLTAFLSASAAPAETRPDIPDAAIRIAAMLDKERGGMRGAPKFPNAPFLEIVARGAYPDGPAALAQDFLTTLRGLCSGGIYDHLGGGLARYSVDEFWLVPHFEKMLYDNAQFLRHLVWGWRATGEDLFRVRMRETVGWLKREMRVGAGAFAASLDADSPDETGHPHEGAFYVWREAEIDAALGDRSPAFKAAYGVSPGGNFEGRSILHRLDMADPLADGFATERETLLALRDRRPRPTRDEKVLGDWNGLAIRALAEVARATGDAEALVLAQEAFRDTLAVLGADGRLRHAARDGRPAQGFALASDYGALISAAAALFAATLDASYLGEGRQLADALDRWHGDGEGGHYLTALDAGDVILRPRGDTDDAIPGGTALVLGGLADLAEASGEPDIRARAETALGLALGRVAGQGAIAPGIFAAADTLDRAGQLVLVGEIGDAPFEAMVTAALRRLDLNRLDLVTSDPAALPASHPASAMRPDRLPAAYLCQDFACRPPVHTADDLSSLLSATE</sequence>
<evidence type="ECO:0000313" key="2">
    <source>
        <dbReference type="EMBL" id="GGE06872.1"/>
    </source>
</evidence>
<dbReference type="InterPro" id="IPR036249">
    <property type="entry name" value="Thioredoxin-like_sf"/>
</dbReference>
<dbReference type="Proteomes" id="UP000644699">
    <property type="component" value="Unassembled WGS sequence"/>
</dbReference>
<evidence type="ECO:0000313" key="3">
    <source>
        <dbReference type="Proteomes" id="UP000644699"/>
    </source>
</evidence>
<comment type="caution">
    <text evidence="2">The sequence shown here is derived from an EMBL/GenBank/DDBJ whole genome shotgun (WGS) entry which is preliminary data.</text>
</comment>
<dbReference type="PANTHER" id="PTHR42899">
    <property type="entry name" value="SPERMATOGENESIS-ASSOCIATED PROTEIN 20"/>
    <property type="match status" value="1"/>
</dbReference>
<dbReference type="EMBL" id="BMIQ01000004">
    <property type="protein sequence ID" value="GGE06872.1"/>
    <property type="molecule type" value="Genomic_DNA"/>
</dbReference>
<reference evidence="2" key="2">
    <citation type="submission" date="2020-09" db="EMBL/GenBank/DDBJ databases">
        <authorList>
            <person name="Sun Q."/>
            <person name="Zhou Y."/>
        </authorList>
    </citation>
    <scope>NUCLEOTIDE SEQUENCE</scope>
    <source>
        <strain evidence="2">CGMCC 1.15367</strain>
    </source>
</reference>
<dbReference type="SUPFAM" id="SSF48208">
    <property type="entry name" value="Six-hairpin glycosidases"/>
    <property type="match status" value="1"/>
</dbReference>
<dbReference type="InterPro" id="IPR024705">
    <property type="entry name" value="Ssp411"/>
</dbReference>
<gene>
    <name evidence="2" type="ORF">GCM10011390_27470</name>
</gene>
<dbReference type="PANTHER" id="PTHR42899:SF1">
    <property type="entry name" value="SPERMATOGENESIS-ASSOCIATED PROTEIN 20"/>
    <property type="match status" value="1"/>
</dbReference>
<dbReference type="RefSeq" id="WP_188909399.1">
    <property type="nucleotide sequence ID" value="NZ_BMIQ01000004.1"/>
</dbReference>
<dbReference type="InterPro" id="IPR004879">
    <property type="entry name" value="Ssp411-like_TRX"/>
</dbReference>